<dbReference type="AlphaFoldDB" id="A0A371PU06"/>
<reference evidence="1 2" key="1">
    <citation type="submission" date="2018-08" db="EMBL/GenBank/DDBJ databases">
        <title>Streptomyces NEAU-D10 sp. nov., a novel Actinomycete isolated from soil.</title>
        <authorList>
            <person name="Jin L."/>
        </authorList>
    </citation>
    <scope>NUCLEOTIDE SEQUENCE [LARGE SCALE GENOMIC DNA]</scope>
    <source>
        <strain evidence="1 2">NEAU-D10</strain>
    </source>
</reference>
<name>A0A371PU06_STRIH</name>
<keyword evidence="2" id="KW-1185">Reference proteome</keyword>
<evidence type="ECO:0000313" key="2">
    <source>
        <dbReference type="Proteomes" id="UP000262477"/>
    </source>
</evidence>
<protein>
    <submittedName>
        <fullName evidence="1">Uncharacterized protein</fullName>
    </submittedName>
</protein>
<dbReference type="Proteomes" id="UP000262477">
    <property type="component" value="Unassembled WGS sequence"/>
</dbReference>
<proteinExistence type="predicted"/>
<organism evidence="1 2">
    <name type="scientific">Streptomyces inhibens</name>
    <dbReference type="NCBI Taxonomy" id="2293571"/>
    <lineage>
        <taxon>Bacteria</taxon>
        <taxon>Bacillati</taxon>
        <taxon>Actinomycetota</taxon>
        <taxon>Actinomycetes</taxon>
        <taxon>Kitasatosporales</taxon>
        <taxon>Streptomycetaceae</taxon>
        <taxon>Streptomyces</taxon>
    </lineage>
</organism>
<dbReference type="EMBL" id="QUAC01000420">
    <property type="protein sequence ID" value="REK85643.1"/>
    <property type="molecule type" value="Genomic_DNA"/>
</dbReference>
<sequence>MQIMHATPDAPIADLAATWEEIRAEYYAGHDTDAVLACAHALAADPGGERAWLWTLGLLMTADYVALQSASDGTAATVLDALRATDRTLRRRPCTHETHPYEGDLDDELECLVSYLPLLGNGTPSGEDTDWTALAVASKEEWRCPRNVAGYARVAVDILAPGTTDGIPARLSTADQEEIQDLAALLHGCPTPGVSVSWTLSHYGAALAAARADAERAGLVVIVSALSWYAAGGLVTSPGPIDDLIAGLASVRAAAREARCAHGELGHPVLGNDPEDVITAGMRLKSPGGRRLHEERRAASGTGAPLDAWLCPVFVAGLARESLDRLRAARALQFGPLRAGR</sequence>
<gene>
    <name evidence="1" type="ORF">DY245_36885</name>
</gene>
<comment type="caution">
    <text evidence="1">The sequence shown here is derived from an EMBL/GenBank/DDBJ whole genome shotgun (WGS) entry which is preliminary data.</text>
</comment>
<accession>A0A371PU06</accession>
<evidence type="ECO:0000313" key="1">
    <source>
        <dbReference type="EMBL" id="REK85643.1"/>
    </source>
</evidence>